<dbReference type="AlphaFoldDB" id="A0AAU9IQ30"/>
<organism evidence="2 3">
    <name type="scientific">Blepharisma stoltei</name>
    <dbReference type="NCBI Taxonomy" id="1481888"/>
    <lineage>
        <taxon>Eukaryota</taxon>
        <taxon>Sar</taxon>
        <taxon>Alveolata</taxon>
        <taxon>Ciliophora</taxon>
        <taxon>Postciliodesmatophora</taxon>
        <taxon>Heterotrichea</taxon>
        <taxon>Heterotrichida</taxon>
        <taxon>Blepharismidae</taxon>
        <taxon>Blepharisma</taxon>
    </lineage>
</organism>
<gene>
    <name evidence="2" type="ORF">BSTOLATCC_MIC3878</name>
</gene>
<name>A0AAU9IQ30_9CILI</name>
<dbReference type="EMBL" id="CAJZBQ010000004">
    <property type="protein sequence ID" value="CAG9311590.1"/>
    <property type="molecule type" value="Genomic_DNA"/>
</dbReference>
<feature type="domain" description="EF-hand" evidence="1">
    <location>
        <begin position="195"/>
        <end position="230"/>
    </location>
</feature>
<keyword evidence="3" id="KW-1185">Reference proteome</keyword>
<dbReference type="InterPro" id="IPR011992">
    <property type="entry name" value="EF-hand-dom_pair"/>
</dbReference>
<dbReference type="GO" id="GO:0005509">
    <property type="term" value="F:calcium ion binding"/>
    <property type="evidence" value="ECO:0007669"/>
    <property type="project" value="InterPro"/>
</dbReference>
<proteinExistence type="predicted"/>
<sequence length="312" mass="35319">MATDYQKLNNDTQALQKAIRPAFQEVDKNNLGFIDDQTVTQAVTKASQILKISPPSKDQIRIALPNNRTRKGKINFDEFTGLIKQFLPKIGNSEEAKIAPQQLKQEEIKNPIPETALENENTIKNAVNIIEDPRNSAEYQAIESIRRLIANDQLLASTVRGSFIEIDTKNTGFINEKDLNGAVIKATNNLSCSSLKQDQIGQIVKSMSRSANGKVSFQEFTNILKAVLRNNIEEFEKNQSMNELRVVSGPRETRRELFEKYLDDSGISIAFQIIYSEIIAKNIDPMHVFSYSAMRLRELGRELENVLPRNFT</sequence>
<evidence type="ECO:0000313" key="3">
    <source>
        <dbReference type="Proteomes" id="UP001162131"/>
    </source>
</evidence>
<evidence type="ECO:0000313" key="2">
    <source>
        <dbReference type="EMBL" id="CAG9311590.1"/>
    </source>
</evidence>
<dbReference type="Proteomes" id="UP001162131">
    <property type="component" value="Unassembled WGS sequence"/>
</dbReference>
<reference evidence="2" key="1">
    <citation type="submission" date="2021-09" db="EMBL/GenBank/DDBJ databases">
        <authorList>
            <consortium name="AG Swart"/>
            <person name="Singh M."/>
            <person name="Singh A."/>
            <person name="Seah K."/>
            <person name="Emmerich C."/>
        </authorList>
    </citation>
    <scope>NUCLEOTIDE SEQUENCE</scope>
    <source>
        <strain evidence="2">ATCC30299</strain>
    </source>
</reference>
<accession>A0AAU9IQ30</accession>
<dbReference type="PROSITE" id="PS50222">
    <property type="entry name" value="EF_HAND_2"/>
    <property type="match status" value="1"/>
</dbReference>
<comment type="caution">
    <text evidence="2">The sequence shown here is derived from an EMBL/GenBank/DDBJ whole genome shotgun (WGS) entry which is preliminary data.</text>
</comment>
<evidence type="ECO:0000259" key="1">
    <source>
        <dbReference type="PROSITE" id="PS50222"/>
    </source>
</evidence>
<dbReference type="SUPFAM" id="SSF47473">
    <property type="entry name" value="EF-hand"/>
    <property type="match status" value="1"/>
</dbReference>
<dbReference type="Gene3D" id="1.10.238.10">
    <property type="entry name" value="EF-hand"/>
    <property type="match status" value="2"/>
</dbReference>
<protein>
    <recommendedName>
        <fullName evidence="1">EF-hand domain-containing protein</fullName>
    </recommendedName>
</protein>
<dbReference type="InterPro" id="IPR002048">
    <property type="entry name" value="EF_hand_dom"/>
</dbReference>